<dbReference type="AlphaFoldDB" id="A0A024GLT5"/>
<sequence length="122" mass="14167">MTEIEKIIFASFTEPEGVVLPYNSRLYLNLLIYLCNAKAGGNFLQVSILLVPISRNSLYRILYCNHWEPIDWKGRVVLIILVSELLLLCLHSGLYTVLASRCRITQYVYTYTQQQLLTFVLY</sequence>
<keyword evidence="1" id="KW-0472">Membrane</keyword>
<feature type="transmembrane region" description="Helical" evidence="1">
    <location>
        <begin position="30"/>
        <end position="53"/>
    </location>
</feature>
<evidence type="ECO:0000313" key="3">
    <source>
        <dbReference type="Proteomes" id="UP000053237"/>
    </source>
</evidence>
<protein>
    <submittedName>
        <fullName evidence="2">Uncharacterized protein</fullName>
    </submittedName>
</protein>
<accession>A0A024GLT5</accession>
<keyword evidence="3" id="KW-1185">Reference proteome</keyword>
<gene>
    <name evidence="2" type="ORF">BN9_084620</name>
</gene>
<name>A0A024GLT5_9STRA</name>
<proteinExistence type="predicted"/>
<comment type="caution">
    <text evidence="2">The sequence shown here is derived from an EMBL/GenBank/DDBJ whole genome shotgun (WGS) entry which is preliminary data.</text>
</comment>
<reference evidence="2 3" key="1">
    <citation type="submission" date="2012-05" db="EMBL/GenBank/DDBJ databases">
        <title>Recombination and specialization in a pathogen metapopulation.</title>
        <authorList>
            <person name="Gardiner A."/>
            <person name="Kemen E."/>
            <person name="Schultz-Larsen T."/>
            <person name="MacLean D."/>
            <person name="Van Oosterhout C."/>
            <person name="Jones J.D.G."/>
        </authorList>
    </citation>
    <scope>NUCLEOTIDE SEQUENCE [LARGE SCALE GENOMIC DNA]</scope>
    <source>
        <strain evidence="2 3">Ac Nc2</strain>
    </source>
</reference>
<evidence type="ECO:0000313" key="2">
    <source>
        <dbReference type="EMBL" id="CCI47455.1"/>
    </source>
</evidence>
<dbReference type="InParanoid" id="A0A024GLT5"/>
<keyword evidence="1" id="KW-1133">Transmembrane helix</keyword>
<keyword evidence="1" id="KW-0812">Transmembrane</keyword>
<organism evidence="2 3">
    <name type="scientific">Albugo candida</name>
    <dbReference type="NCBI Taxonomy" id="65357"/>
    <lineage>
        <taxon>Eukaryota</taxon>
        <taxon>Sar</taxon>
        <taxon>Stramenopiles</taxon>
        <taxon>Oomycota</taxon>
        <taxon>Peronosporomycetes</taxon>
        <taxon>Albuginales</taxon>
        <taxon>Albuginaceae</taxon>
        <taxon>Albugo</taxon>
    </lineage>
</organism>
<dbReference type="EMBL" id="CAIX01000170">
    <property type="protein sequence ID" value="CCI47455.1"/>
    <property type="molecule type" value="Genomic_DNA"/>
</dbReference>
<feature type="transmembrane region" description="Helical" evidence="1">
    <location>
        <begin position="74"/>
        <end position="98"/>
    </location>
</feature>
<dbReference type="Proteomes" id="UP000053237">
    <property type="component" value="Unassembled WGS sequence"/>
</dbReference>
<evidence type="ECO:0000256" key="1">
    <source>
        <dbReference type="SAM" id="Phobius"/>
    </source>
</evidence>